<dbReference type="InterPro" id="IPR013702">
    <property type="entry name" value="FIST_domain_N"/>
</dbReference>
<feature type="region of interest" description="Disordered" evidence="1">
    <location>
        <begin position="1"/>
        <end position="23"/>
    </location>
</feature>
<accession>A0A1G5HTI0</accession>
<dbReference type="SMART" id="SM00897">
    <property type="entry name" value="FIST"/>
    <property type="match status" value="1"/>
</dbReference>
<dbReference type="AlphaFoldDB" id="A0A1G5HTI0"/>
<feature type="domain" description="FIST" evidence="2">
    <location>
        <begin position="40"/>
        <end position="241"/>
    </location>
</feature>
<dbReference type="EMBL" id="FMVT01000007">
    <property type="protein sequence ID" value="SCY67155.1"/>
    <property type="molecule type" value="Genomic_DNA"/>
</dbReference>
<evidence type="ECO:0000259" key="3">
    <source>
        <dbReference type="SMART" id="SM01204"/>
    </source>
</evidence>
<dbReference type="Proteomes" id="UP000199502">
    <property type="component" value="Unassembled WGS sequence"/>
</dbReference>
<dbReference type="InterPro" id="IPR019494">
    <property type="entry name" value="FIST_C"/>
</dbReference>
<dbReference type="Pfam" id="PF08495">
    <property type="entry name" value="FIST"/>
    <property type="match status" value="1"/>
</dbReference>
<reference evidence="4 5" key="1">
    <citation type="submission" date="2016-10" db="EMBL/GenBank/DDBJ databases">
        <authorList>
            <person name="de Groot N.N."/>
        </authorList>
    </citation>
    <scope>NUCLEOTIDE SEQUENCE [LARGE SCALE GENOMIC DNA]</scope>
    <source>
        <strain evidence="4 5">CGMCC 1.8925</strain>
    </source>
</reference>
<protein>
    <submittedName>
        <fullName evidence="4">Uncharacterized conserved protein, contains FIST_N domain</fullName>
    </submittedName>
</protein>
<gene>
    <name evidence="4" type="ORF">SAMN05660710_02303</name>
</gene>
<proteinExistence type="predicted"/>
<dbReference type="STRING" id="336292.SAMN05660710_02303"/>
<organism evidence="4 5">
    <name type="scientific">Paracoccus tibetensis</name>
    <dbReference type="NCBI Taxonomy" id="336292"/>
    <lineage>
        <taxon>Bacteria</taxon>
        <taxon>Pseudomonadati</taxon>
        <taxon>Pseudomonadota</taxon>
        <taxon>Alphaproteobacteria</taxon>
        <taxon>Rhodobacterales</taxon>
        <taxon>Paracoccaceae</taxon>
        <taxon>Paracoccus</taxon>
    </lineage>
</organism>
<sequence>MSQEEPSSPSPPDAAGPRHASAPLDQADPIASLAARLGQGPFALVLLFAGDGADLGRLLPRAAELLGPCALAGCSTAGEIGETGYRDGSLVAIAFPAASFAADTILIDPIDAIEQRSMIARLQQLRQGLRARAEPFPHELAILLVDGLSGREEHLIASLAGGLGPVPTVGGSAGDGRRFVRSQVFSGLALRDRGAAALCLLRSRMPLRTFSFNSSQPSRTQMVVTRADPARRMVLRINDEPAALEYARLLDCPPESLGPRMFATRPVLVRAAGRHFVRSIRDVGPGNALAFFGAIAEGMVLTLADEADIVTDLSRSLAGLAEAGAPRMVLGFDCIFRRIDAENRQKTREVSALLARHNVAGFSTYGEQFGRLHVNQTLTGVAFYDPDPQP</sequence>
<name>A0A1G5HTI0_9RHOB</name>
<evidence type="ECO:0000313" key="5">
    <source>
        <dbReference type="Proteomes" id="UP000199502"/>
    </source>
</evidence>
<evidence type="ECO:0000256" key="1">
    <source>
        <dbReference type="SAM" id="MobiDB-lite"/>
    </source>
</evidence>
<dbReference type="SMART" id="SM01204">
    <property type="entry name" value="FIST_C"/>
    <property type="match status" value="1"/>
</dbReference>
<dbReference type="OrthoDB" id="9807948at2"/>
<keyword evidence="5" id="KW-1185">Reference proteome</keyword>
<evidence type="ECO:0000313" key="4">
    <source>
        <dbReference type="EMBL" id="SCY67155.1"/>
    </source>
</evidence>
<feature type="domain" description="FIST C-domain" evidence="3">
    <location>
        <begin position="242"/>
        <end position="371"/>
    </location>
</feature>
<dbReference type="RefSeq" id="WP_090744279.1">
    <property type="nucleotide sequence ID" value="NZ_FMVT01000007.1"/>
</dbReference>
<dbReference type="PANTHER" id="PTHR40252:SF2">
    <property type="entry name" value="BLR0328 PROTEIN"/>
    <property type="match status" value="1"/>
</dbReference>
<dbReference type="PANTHER" id="PTHR40252">
    <property type="entry name" value="BLR0328 PROTEIN"/>
    <property type="match status" value="1"/>
</dbReference>
<evidence type="ECO:0000259" key="2">
    <source>
        <dbReference type="SMART" id="SM00897"/>
    </source>
</evidence>
<dbReference type="Pfam" id="PF10442">
    <property type="entry name" value="FIST_C"/>
    <property type="match status" value="1"/>
</dbReference>